<name>A0A066RZR6_9GAMM</name>
<dbReference type="EMBL" id="JMIB01000005">
    <property type="protein sequence ID" value="KDM92883.1"/>
    <property type="molecule type" value="Genomic_DNA"/>
</dbReference>
<reference evidence="2 3" key="1">
    <citation type="submission" date="2014-04" db="EMBL/GenBank/DDBJ databases">
        <title>Draft genome sequence of Photobacterium halotolerans S2753: a solonamide, ngercheumicin and holomycin producer.</title>
        <authorList>
            <person name="Machado H.R."/>
            <person name="Gram L."/>
        </authorList>
    </citation>
    <scope>NUCLEOTIDE SEQUENCE [LARGE SCALE GENOMIC DNA]</scope>
    <source>
        <strain evidence="2 3">S2753</strain>
    </source>
</reference>
<dbReference type="STRING" id="1654360.EA58_03770"/>
<accession>A0A066RZR6</accession>
<evidence type="ECO:0000256" key="1">
    <source>
        <dbReference type="SAM" id="Phobius"/>
    </source>
</evidence>
<keyword evidence="3" id="KW-1185">Reference proteome</keyword>
<organism evidence="2 3">
    <name type="scientific">Photobacterium galatheae</name>
    <dbReference type="NCBI Taxonomy" id="1654360"/>
    <lineage>
        <taxon>Bacteria</taxon>
        <taxon>Pseudomonadati</taxon>
        <taxon>Pseudomonadota</taxon>
        <taxon>Gammaproteobacteria</taxon>
        <taxon>Vibrionales</taxon>
        <taxon>Vibrionaceae</taxon>
        <taxon>Photobacterium</taxon>
    </lineage>
</organism>
<dbReference type="Proteomes" id="UP000027192">
    <property type="component" value="Unassembled WGS sequence"/>
</dbReference>
<proteinExistence type="predicted"/>
<sequence length="105" mass="11275">MQDKDPNLWAALLTWLAHHSPTIYGAVLAVSVAVVRVIYGRGSRRQVVLEGLLCGLLSLTLTSGLDLIGLPISAASFVGGMVGFIGTEKVREFALRWLGKRAEQA</sequence>
<protein>
    <recommendedName>
        <fullName evidence="4">Holin</fullName>
    </recommendedName>
</protein>
<dbReference type="Pfam" id="PF05106">
    <property type="entry name" value="Phage_holin_3_1"/>
    <property type="match status" value="1"/>
</dbReference>
<dbReference type="AlphaFoldDB" id="A0A066RZR6"/>
<gene>
    <name evidence="2" type="ORF">EA58_03770</name>
</gene>
<dbReference type="InterPro" id="IPR006481">
    <property type="entry name" value="Phage_lambda_GpS_holin"/>
</dbReference>
<keyword evidence="1" id="KW-0472">Membrane</keyword>
<evidence type="ECO:0000313" key="3">
    <source>
        <dbReference type="Proteomes" id="UP000027192"/>
    </source>
</evidence>
<dbReference type="OrthoDB" id="6711255at2"/>
<dbReference type="RefSeq" id="WP_152547927.1">
    <property type="nucleotide sequence ID" value="NZ_JAGSGC010000002.1"/>
</dbReference>
<evidence type="ECO:0000313" key="2">
    <source>
        <dbReference type="EMBL" id="KDM92883.1"/>
    </source>
</evidence>
<dbReference type="NCBIfam" id="TIGR01594">
    <property type="entry name" value="holin_lambda"/>
    <property type="match status" value="1"/>
</dbReference>
<keyword evidence="1" id="KW-1133">Transmembrane helix</keyword>
<comment type="caution">
    <text evidence="2">The sequence shown here is derived from an EMBL/GenBank/DDBJ whole genome shotgun (WGS) entry which is preliminary data.</text>
</comment>
<keyword evidence="1" id="KW-0812">Transmembrane</keyword>
<evidence type="ECO:0008006" key="4">
    <source>
        <dbReference type="Google" id="ProtNLM"/>
    </source>
</evidence>
<feature type="transmembrane region" description="Helical" evidence="1">
    <location>
        <begin position="22"/>
        <end position="39"/>
    </location>
</feature>